<dbReference type="EMBL" id="CCRF01000039">
    <property type="protein sequence ID" value="CEE00994.1"/>
    <property type="molecule type" value="Genomic_DNA"/>
</dbReference>
<protein>
    <recommendedName>
        <fullName evidence="3">DUF2935 domain-containing protein</fullName>
    </recommendedName>
</protein>
<evidence type="ECO:0000313" key="1">
    <source>
        <dbReference type="EMBL" id="CEE00994.1"/>
    </source>
</evidence>
<reference evidence="1 2" key="1">
    <citation type="submission" date="2014-07" db="EMBL/GenBank/DDBJ databases">
        <authorList>
            <person name="Wibberg Daniel"/>
        </authorList>
    </citation>
    <scope>NUCLEOTIDE SEQUENCE [LARGE SCALE GENOMIC DNA]</scope>
</reference>
<sequence length="268" mass="31579">MKLSQFLKSASFEHQFWLQVFGDHARFIHDSLYPSKQEDIELARAFIHTFDQLLSQSKSLTEQNVISFTNQVEEVVDNFKEFKLMIIRRHITGEAGIHLTPTFLNHMVNELEEYQRVLSYLKEGRVPPIFHELHHHLLWLADAYGHSGTINDELDGVEKRLKEKSHEFTKHFEQFYLKASELTGYLRTNVHSFPALEKFNNDVEVEIKLFQTFLHELEEMELSHTVLSSFSALMADHMYREECYYLMKLAESRNTTPPNCDPTKPRTE</sequence>
<accession>A0A090KQQ1</accession>
<proteinExistence type="predicted"/>
<gene>
    <name evidence="1" type="ORF">BT1A1_1162</name>
</gene>
<evidence type="ECO:0008006" key="3">
    <source>
        <dbReference type="Google" id="ProtNLM"/>
    </source>
</evidence>
<organism evidence="1 2">
    <name type="scientific">Caldibacillus thermoamylovorans</name>
    <dbReference type="NCBI Taxonomy" id="35841"/>
    <lineage>
        <taxon>Bacteria</taxon>
        <taxon>Bacillati</taxon>
        <taxon>Bacillota</taxon>
        <taxon>Bacilli</taxon>
        <taxon>Bacillales</taxon>
        <taxon>Bacillaceae</taxon>
        <taxon>Caldibacillus</taxon>
    </lineage>
</organism>
<dbReference type="AlphaFoldDB" id="A0A090KQQ1"/>
<dbReference type="RefSeq" id="WP_419468898.1">
    <property type="nucleotide sequence ID" value="NZ_CCRF01000039.1"/>
</dbReference>
<dbReference type="Pfam" id="PF11155">
    <property type="entry name" value="DUF2935"/>
    <property type="match status" value="2"/>
</dbReference>
<keyword evidence="2" id="KW-1185">Reference proteome</keyword>
<dbReference type="InterPro" id="IPR021328">
    <property type="entry name" value="CotB-like"/>
</dbReference>
<dbReference type="Proteomes" id="UP000040576">
    <property type="component" value="Unassembled WGS sequence"/>
</dbReference>
<dbReference type="SUPFAM" id="SSF158430">
    <property type="entry name" value="Bacillus cereus metalloprotein-like"/>
    <property type="match status" value="2"/>
</dbReference>
<dbReference type="Gene3D" id="1.20.1260.120">
    <property type="entry name" value="Protein of unknown function DUF2935"/>
    <property type="match status" value="1"/>
</dbReference>
<evidence type="ECO:0000313" key="2">
    <source>
        <dbReference type="Proteomes" id="UP000040576"/>
    </source>
</evidence>
<name>A0A090KQQ1_9BACI</name>